<evidence type="ECO:0000259" key="1">
    <source>
        <dbReference type="Pfam" id="PF00149"/>
    </source>
</evidence>
<dbReference type="OrthoDB" id="211986at2"/>
<dbReference type="PANTHER" id="PTHR43143">
    <property type="entry name" value="METALLOPHOSPHOESTERASE, CALCINEURIN SUPERFAMILY"/>
    <property type="match status" value="1"/>
</dbReference>
<dbReference type="KEGG" id="pbu:L21SP3_01603"/>
<dbReference type="InterPro" id="IPR004843">
    <property type="entry name" value="Calcineurin-like_PHP"/>
</dbReference>
<evidence type="ECO:0000313" key="3">
    <source>
        <dbReference type="Proteomes" id="UP000188273"/>
    </source>
</evidence>
<dbReference type="PROSITE" id="PS51318">
    <property type="entry name" value="TAT"/>
    <property type="match status" value="1"/>
</dbReference>
<dbReference type="InterPro" id="IPR029052">
    <property type="entry name" value="Metallo-depent_PP-like"/>
</dbReference>
<dbReference type="Gene3D" id="3.60.21.10">
    <property type="match status" value="1"/>
</dbReference>
<name>A0A1Q2HQQ4_9BACT</name>
<dbReference type="Proteomes" id="UP000188273">
    <property type="component" value="Chromosome"/>
</dbReference>
<sequence>MSSKEIDRRSFLGSAGALAAGIMLNSGTPAKAAQNGKAGSKQGSRICHLTDIHITPFRDAPETFEKAIEQINSLNPKPSLIVTGGDNIMDSFSTPEEQVKRQYEVLDKLMAKTDIPVKYCLGNHDLWGWNKSKSKTTGDEAKWGAKWPIRHYGLPGEYYTFNHSGWKFIILNTVQPDPNDKNGYIGGIGDKQFAWLENVLAGMPLDMPAAIVSHIPLLTISNFELMDSGRNLPKINPGWICYDGPKAAKLFSRYKNVKLCLSGHMHRQDRIDYMDVSYICDGAVSGGWWRGPHRGCQAGFGLLDLNSNGSFKHEYIEYL</sequence>
<protein>
    <submittedName>
        <fullName evidence="2">3',5'-cyclic adenosine monophosphate phosphodiesterase CpdA</fullName>
        <ecNumber evidence="2">3.1.4.17</ecNumber>
    </submittedName>
</protein>
<dbReference type="EC" id="3.1.4.17" evidence="2"/>
<dbReference type="AlphaFoldDB" id="A0A1Q2HQQ4"/>
<dbReference type="PANTHER" id="PTHR43143:SF1">
    <property type="entry name" value="SERINE_THREONINE-PROTEIN PHOSPHATASE CPPED1"/>
    <property type="match status" value="1"/>
</dbReference>
<keyword evidence="2" id="KW-0378">Hydrolase</keyword>
<dbReference type="InterPro" id="IPR051918">
    <property type="entry name" value="STPP_CPPED1"/>
</dbReference>
<proteinExistence type="predicted"/>
<dbReference type="GO" id="GO:0004114">
    <property type="term" value="F:3',5'-cyclic-nucleotide phosphodiesterase activity"/>
    <property type="evidence" value="ECO:0007669"/>
    <property type="project" value="UniProtKB-EC"/>
</dbReference>
<dbReference type="SUPFAM" id="SSF56300">
    <property type="entry name" value="Metallo-dependent phosphatases"/>
    <property type="match status" value="1"/>
</dbReference>
<keyword evidence="3" id="KW-1185">Reference proteome</keyword>
<evidence type="ECO:0000313" key="2">
    <source>
        <dbReference type="EMBL" id="AQQ09789.1"/>
    </source>
</evidence>
<organism evidence="2 3">
    <name type="scientific">Sedimentisphaera cyanobacteriorum</name>
    <dbReference type="NCBI Taxonomy" id="1940790"/>
    <lineage>
        <taxon>Bacteria</taxon>
        <taxon>Pseudomonadati</taxon>
        <taxon>Planctomycetota</taxon>
        <taxon>Phycisphaerae</taxon>
        <taxon>Sedimentisphaerales</taxon>
        <taxon>Sedimentisphaeraceae</taxon>
        <taxon>Sedimentisphaera</taxon>
    </lineage>
</organism>
<dbReference type="STRING" id="1940790.L21SP3_01603"/>
<dbReference type="RefSeq" id="WP_077540406.1">
    <property type="nucleotide sequence ID" value="NZ_CP019633.1"/>
</dbReference>
<dbReference type="EMBL" id="CP019633">
    <property type="protein sequence ID" value="AQQ09789.1"/>
    <property type="molecule type" value="Genomic_DNA"/>
</dbReference>
<accession>A0A1Q2HQQ4</accession>
<reference evidence="3" key="1">
    <citation type="submission" date="2017-02" db="EMBL/GenBank/DDBJ databases">
        <title>Comparative genomics and description of representatives of a novel lineage of planctomycetes thriving in anoxic sediments.</title>
        <authorList>
            <person name="Spring S."/>
            <person name="Bunk B."/>
            <person name="Sproer C."/>
            <person name="Klenk H.-P."/>
        </authorList>
    </citation>
    <scope>NUCLEOTIDE SEQUENCE [LARGE SCALE GENOMIC DNA]</scope>
    <source>
        <strain evidence="3">L21-RPul-D3</strain>
    </source>
</reference>
<dbReference type="Pfam" id="PF00149">
    <property type="entry name" value="Metallophos"/>
    <property type="match status" value="1"/>
</dbReference>
<gene>
    <name evidence="2" type="primary">cpdA</name>
    <name evidence="2" type="ORF">L21SP3_01603</name>
</gene>
<feature type="domain" description="Calcineurin-like phosphoesterase" evidence="1">
    <location>
        <begin position="45"/>
        <end position="267"/>
    </location>
</feature>
<dbReference type="InterPro" id="IPR006311">
    <property type="entry name" value="TAT_signal"/>
</dbReference>